<keyword evidence="1" id="KW-0479">Metal-binding</keyword>
<dbReference type="EMBL" id="FNBO01000008">
    <property type="protein sequence ID" value="SDF77044.1"/>
    <property type="molecule type" value="Genomic_DNA"/>
</dbReference>
<dbReference type="CDD" id="cd00029">
    <property type="entry name" value="C1"/>
    <property type="match status" value="1"/>
</dbReference>
<gene>
    <name evidence="4" type="ORF">SAMN04488067_10894</name>
</gene>
<keyword evidence="2" id="KW-0862">Zinc</keyword>
<protein>
    <submittedName>
        <fullName evidence="4">Phorbol esters/diacylglycerol binding domain (C1 domain)</fullName>
    </submittedName>
</protein>
<dbReference type="InterPro" id="IPR002219">
    <property type="entry name" value="PKC_DAG/PE"/>
</dbReference>
<dbReference type="Pfam" id="PF00130">
    <property type="entry name" value="C1_1"/>
    <property type="match status" value="1"/>
</dbReference>
<dbReference type="SUPFAM" id="SSF57889">
    <property type="entry name" value="Cysteine-rich domain"/>
    <property type="match status" value="1"/>
</dbReference>
<evidence type="ECO:0000259" key="3">
    <source>
        <dbReference type="Pfam" id="PF00130"/>
    </source>
</evidence>
<dbReference type="Gene3D" id="3.30.40.10">
    <property type="entry name" value="Zinc/RING finger domain, C3HC4 (zinc finger)"/>
    <property type="match status" value="1"/>
</dbReference>
<reference evidence="4 5" key="1">
    <citation type="submission" date="2016-10" db="EMBL/GenBank/DDBJ databases">
        <authorList>
            <person name="Varghese N."/>
            <person name="Submissions S."/>
        </authorList>
    </citation>
    <scope>NUCLEOTIDE SEQUENCE [LARGE SCALE GENOMIC DNA]</scope>
    <source>
        <strain evidence="4 5">CGMCC 1.3527</strain>
    </source>
</reference>
<accession>A0A1G7NSN0</accession>
<evidence type="ECO:0000256" key="1">
    <source>
        <dbReference type="ARBA" id="ARBA00022723"/>
    </source>
</evidence>
<dbReference type="InterPro" id="IPR013083">
    <property type="entry name" value="Znf_RING/FYVE/PHD"/>
</dbReference>
<organism evidence="4 5">
    <name type="scientific">Halorubrum xinjiangense</name>
    <dbReference type="NCBI Taxonomy" id="261291"/>
    <lineage>
        <taxon>Archaea</taxon>
        <taxon>Methanobacteriati</taxon>
        <taxon>Methanobacteriota</taxon>
        <taxon>Stenosarchaea group</taxon>
        <taxon>Halobacteria</taxon>
        <taxon>Halobacteriales</taxon>
        <taxon>Haloferacaceae</taxon>
        <taxon>Halorubrum</taxon>
    </lineage>
</organism>
<proteinExistence type="predicted"/>
<feature type="domain" description="Phorbol-ester/DAG-type" evidence="3">
    <location>
        <begin position="7"/>
        <end position="43"/>
    </location>
</feature>
<evidence type="ECO:0000313" key="5">
    <source>
        <dbReference type="Proteomes" id="UP000324020"/>
    </source>
</evidence>
<dbReference type="GO" id="GO:0046872">
    <property type="term" value="F:metal ion binding"/>
    <property type="evidence" value="ECO:0007669"/>
    <property type="project" value="UniProtKB-KW"/>
</dbReference>
<dbReference type="Proteomes" id="UP000324020">
    <property type="component" value="Unassembled WGS sequence"/>
</dbReference>
<dbReference type="AlphaFoldDB" id="A0A1G7NSN0"/>
<dbReference type="InterPro" id="IPR046349">
    <property type="entry name" value="C1-like_sf"/>
</dbReference>
<name>A0A1G7NSN0_9EURY</name>
<evidence type="ECO:0000313" key="4">
    <source>
        <dbReference type="EMBL" id="SDF77044.1"/>
    </source>
</evidence>
<keyword evidence="5" id="KW-1185">Reference proteome</keyword>
<sequence length="72" mass="7315">MGLFGSSSKGNCELCGGQANAKSNDAAKCSNCGAIAHKSCMRNRGLVKETGITNPFSDGKVKCPGCGVVGKY</sequence>
<evidence type="ECO:0000256" key="2">
    <source>
        <dbReference type="ARBA" id="ARBA00022833"/>
    </source>
</evidence>